<proteinExistence type="predicted"/>
<dbReference type="Gene3D" id="3.40.30.10">
    <property type="entry name" value="Glutaredoxin"/>
    <property type="match status" value="1"/>
</dbReference>
<dbReference type="GO" id="GO:0015035">
    <property type="term" value="F:protein-disulfide reductase activity"/>
    <property type="evidence" value="ECO:0007669"/>
    <property type="project" value="TreeGrafter"/>
</dbReference>
<keyword evidence="3" id="KW-1185">Reference proteome</keyword>
<dbReference type="AlphaFoldDB" id="A0A343TF80"/>
<reference evidence="3" key="1">
    <citation type="submission" date="2017-11" db="EMBL/GenBank/DDBJ databases">
        <title>Phenotypic and genomic properties of facultatively anaerobic sulfur-reducing natronoarchaea from hypersaline soda lakes.</title>
        <authorList>
            <person name="Sorokin D.Y."/>
            <person name="Kublanov I.V."/>
            <person name="Roman P."/>
            <person name="Sinninghe Damste J.S."/>
            <person name="Golyshin P.N."/>
            <person name="Rojo D."/>
            <person name="Ciordia S."/>
            <person name="Mena M.D.C."/>
            <person name="Ferrer M."/>
            <person name="Messina E."/>
            <person name="Smedile F."/>
            <person name="La Spada G."/>
            <person name="La Cono V."/>
            <person name="Yakimov M.M."/>
        </authorList>
    </citation>
    <scope>NUCLEOTIDE SEQUENCE [LARGE SCALE GENOMIC DNA]</scope>
    <source>
        <strain evidence="3">AArc-Sl</strain>
    </source>
</reference>
<dbReference type="PANTHER" id="PTHR45663:SF11">
    <property type="entry name" value="GEO12009P1"/>
    <property type="match status" value="1"/>
</dbReference>
<dbReference type="SUPFAM" id="SSF52833">
    <property type="entry name" value="Thioredoxin-like"/>
    <property type="match status" value="1"/>
</dbReference>
<dbReference type="EMBL" id="CP025066">
    <property type="protein sequence ID" value="AUX07752.1"/>
    <property type="molecule type" value="Genomic_DNA"/>
</dbReference>
<dbReference type="Proteomes" id="UP000263012">
    <property type="component" value="Chromosome"/>
</dbReference>
<dbReference type="Pfam" id="PF00085">
    <property type="entry name" value="Thioredoxin"/>
    <property type="match status" value="1"/>
</dbReference>
<protein>
    <submittedName>
        <fullName evidence="2">Thioredoxin domain protein</fullName>
    </submittedName>
</protein>
<dbReference type="RefSeq" id="WP_119813672.1">
    <property type="nucleotide sequence ID" value="NZ_CP025066.1"/>
</dbReference>
<feature type="domain" description="Thioredoxin" evidence="1">
    <location>
        <begin position="1"/>
        <end position="112"/>
    </location>
</feature>
<gene>
    <name evidence="2" type="ORF">AArcSl_0094</name>
</gene>
<accession>A0A343TF80</accession>
<dbReference type="OrthoDB" id="267941at2157"/>
<evidence type="ECO:0000259" key="1">
    <source>
        <dbReference type="PROSITE" id="PS51352"/>
    </source>
</evidence>
<dbReference type="GeneID" id="37876428"/>
<organism evidence="2 3">
    <name type="scientific">Halalkaliarchaeum desulfuricum</name>
    <dbReference type="NCBI Taxonomy" id="2055893"/>
    <lineage>
        <taxon>Archaea</taxon>
        <taxon>Methanobacteriati</taxon>
        <taxon>Methanobacteriota</taxon>
        <taxon>Stenosarchaea group</taxon>
        <taxon>Halobacteria</taxon>
        <taxon>Halobacteriales</taxon>
        <taxon>Haloferacaceae</taxon>
        <taxon>Halalkaliarchaeum</taxon>
    </lineage>
</organism>
<evidence type="ECO:0000313" key="2">
    <source>
        <dbReference type="EMBL" id="AUX07752.1"/>
    </source>
</evidence>
<sequence>MTADTSSRPIELQDGDDIDDLVAREPIVLLEFYTNNCGICQSIEPVLGHVHRETNVTVGVCNPQTDMGLVDRFSITSVPTLVLFYDGEQLATLSEGFQGAEAILSFVESNLPPNATLEGSIVG</sequence>
<dbReference type="CDD" id="cd02947">
    <property type="entry name" value="TRX_family"/>
    <property type="match status" value="1"/>
</dbReference>
<dbReference type="PROSITE" id="PS51352">
    <property type="entry name" value="THIOREDOXIN_2"/>
    <property type="match status" value="1"/>
</dbReference>
<dbReference type="KEGG" id="hdf:AArcSl_0094"/>
<dbReference type="InterPro" id="IPR036249">
    <property type="entry name" value="Thioredoxin-like_sf"/>
</dbReference>
<name>A0A343TF80_9EURY</name>
<evidence type="ECO:0000313" key="3">
    <source>
        <dbReference type="Proteomes" id="UP000263012"/>
    </source>
</evidence>
<dbReference type="PANTHER" id="PTHR45663">
    <property type="entry name" value="GEO12009P1"/>
    <property type="match status" value="1"/>
</dbReference>
<dbReference type="InterPro" id="IPR013766">
    <property type="entry name" value="Thioredoxin_domain"/>
</dbReference>
<dbReference type="GO" id="GO:0005737">
    <property type="term" value="C:cytoplasm"/>
    <property type="evidence" value="ECO:0007669"/>
    <property type="project" value="TreeGrafter"/>
</dbReference>